<evidence type="ECO:0000313" key="8">
    <source>
        <dbReference type="EMBL" id="TKA24221.1"/>
    </source>
</evidence>
<proteinExistence type="inferred from homology"/>
<dbReference type="PANTHER" id="PTHR11579">
    <property type="entry name" value="PROTEIN-L-ISOASPARTATE O-METHYLTRANSFERASE"/>
    <property type="match status" value="1"/>
</dbReference>
<keyword evidence="6" id="KW-0808">Transferase</keyword>
<keyword evidence="7" id="KW-0949">S-adenosyl-L-methionine</keyword>
<dbReference type="AlphaFoldDB" id="A0A4U0TQ48"/>
<comment type="subcellular location">
    <subcellularLocation>
        <location evidence="1">Cytoplasm</location>
    </subcellularLocation>
</comment>
<dbReference type="CDD" id="cd02440">
    <property type="entry name" value="AdoMet_MTases"/>
    <property type="match status" value="1"/>
</dbReference>
<protein>
    <recommendedName>
        <fullName evidence="3">protein-L-isoaspartate(D-aspartate) O-methyltransferase</fullName>
        <ecNumber evidence="3">2.1.1.77</ecNumber>
    </recommendedName>
</protein>
<dbReference type="InterPro" id="IPR029063">
    <property type="entry name" value="SAM-dependent_MTases_sf"/>
</dbReference>
<comment type="caution">
    <text evidence="8">The sequence shown here is derived from an EMBL/GenBank/DDBJ whole genome shotgun (WGS) entry which is preliminary data.</text>
</comment>
<reference evidence="8 9" key="1">
    <citation type="submission" date="2017-03" db="EMBL/GenBank/DDBJ databases">
        <title>Genomes of endolithic fungi from Antarctica.</title>
        <authorList>
            <person name="Coleine C."/>
            <person name="Masonjones S."/>
            <person name="Stajich J.E."/>
        </authorList>
    </citation>
    <scope>NUCLEOTIDE SEQUENCE [LARGE SCALE GENOMIC DNA]</scope>
    <source>
        <strain evidence="8 9">CCFEE 6315</strain>
    </source>
</reference>
<keyword evidence="9" id="KW-1185">Reference proteome</keyword>
<gene>
    <name evidence="8" type="ORF">B0A50_05985</name>
</gene>
<evidence type="ECO:0000256" key="5">
    <source>
        <dbReference type="ARBA" id="ARBA00022603"/>
    </source>
</evidence>
<evidence type="ECO:0000256" key="7">
    <source>
        <dbReference type="ARBA" id="ARBA00022691"/>
    </source>
</evidence>
<evidence type="ECO:0000313" key="9">
    <source>
        <dbReference type="Proteomes" id="UP000308549"/>
    </source>
</evidence>
<accession>A0A4U0TQ48</accession>
<keyword evidence="4" id="KW-0963">Cytoplasm</keyword>
<keyword evidence="5" id="KW-0489">Methyltransferase</keyword>
<dbReference type="PANTHER" id="PTHR11579:SF0">
    <property type="entry name" value="PROTEIN-L-ISOASPARTATE(D-ASPARTATE) O-METHYLTRANSFERASE"/>
    <property type="match status" value="1"/>
</dbReference>
<dbReference type="Gene3D" id="3.40.50.150">
    <property type="entry name" value="Vaccinia Virus protein VP39"/>
    <property type="match status" value="1"/>
</dbReference>
<organism evidence="8 9">
    <name type="scientific">Salinomyces thailandicus</name>
    <dbReference type="NCBI Taxonomy" id="706561"/>
    <lineage>
        <taxon>Eukaryota</taxon>
        <taxon>Fungi</taxon>
        <taxon>Dikarya</taxon>
        <taxon>Ascomycota</taxon>
        <taxon>Pezizomycotina</taxon>
        <taxon>Dothideomycetes</taxon>
        <taxon>Dothideomycetidae</taxon>
        <taxon>Mycosphaerellales</taxon>
        <taxon>Teratosphaeriaceae</taxon>
        <taxon>Salinomyces</taxon>
    </lineage>
</organism>
<comment type="similarity">
    <text evidence="2">Belongs to the methyltransferase superfamily. L-isoaspartyl/D-aspartyl protein methyltransferase family.</text>
</comment>
<evidence type="ECO:0000256" key="4">
    <source>
        <dbReference type="ARBA" id="ARBA00022490"/>
    </source>
</evidence>
<evidence type="ECO:0000256" key="1">
    <source>
        <dbReference type="ARBA" id="ARBA00004496"/>
    </source>
</evidence>
<evidence type="ECO:0000256" key="3">
    <source>
        <dbReference type="ARBA" id="ARBA00011890"/>
    </source>
</evidence>
<dbReference type="GO" id="GO:0005737">
    <property type="term" value="C:cytoplasm"/>
    <property type="evidence" value="ECO:0007669"/>
    <property type="project" value="UniProtKB-SubCell"/>
</dbReference>
<dbReference type="SUPFAM" id="SSF53335">
    <property type="entry name" value="S-adenosyl-L-methionine-dependent methyltransferases"/>
    <property type="match status" value="1"/>
</dbReference>
<dbReference type="EMBL" id="NAJL01000046">
    <property type="protein sequence ID" value="TKA24221.1"/>
    <property type="molecule type" value="Genomic_DNA"/>
</dbReference>
<dbReference type="Pfam" id="PF01135">
    <property type="entry name" value="PCMT"/>
    <property type="match status" value="1"/>
</dbReference>
<sequence length="228" mass="24118">MAWRSSGASNQALIENLAANGLITQPRVKQAMLAVDRAHYAPRNPYQDSPQPLGHRATISAPHMHAAALESLLPYLHPGAKVLDIGSGSGYLTHVLAELVKPGGRVVGVEHIQALVEMGRVNVGKSAEGRGLLEMGVVGFVKGDGRVGVEEEEGGKGWDAIHVGAAAVKGGEGRLVGLLKAPGRLFIPVEEEDYAQHIYVIDKVADGSVTRKKDMGVQYVPLTDAPTE</sequence>
<dbReference type="InterPro" id="IPR000682">
    <property type="entry name" value="PCMT"/>
</dbReference>
<name>A0A4U0TQ48_9PEZI</name>
<evidence type="ECO:0000256" key="6">
    <source>
        <dbReference type="ARBA" id="ARBA00022679"/>
    </source>
</evidence>
<dbReference type="NCBIfam" id="TIGR00080">
    <property type="entry name" value="pimt"/>
    <property type="match status" value="1"/>
</dbReference>
<dbReference type="Proteomes" id="UP000308549">
    <property type="component" value="Unassembled WGS sequence"/>
</dbReference>
<dbReference type="EC" id="2.1.1.77" evidence="3"/>
<dbReference type="GO" id="GO:0004719">
    <property type="term" value="F:protein-L-isoaspartate (D-aspartate) O-methyltransferase activity"/>
    <property type="evidence" value="ECO:0007669"/>
    <property type="project" value="UniProtKB-EC"/>
</dbReference>
<dbReference type="GO" id="GO:0032259">
    <property type="term" value="P:methylation"/>
    <property type="evidence" value="ECO:0007669"/>
    <property type="project" value="UniProtKB-KW"/>
</dbReference>
<evidence type="ECO:0000256" key="2">
    <source>
        <dbReference type="ARBA" id="ARBA00005369"/>
    </source>
</evidence>
<dbReference type="OrthoDB" id="73890at2759"/>